<dbReference type="Proteomes" id="UP000034746">
    <property type="component" value="Unassembled WGS sequence"/>
</dbReference>
<dbReference type="PANTHER" id="PTHR43304">
    <property type="entry name" value="PHYTOCHROME-LIKE PROTEIN CPH1"/>
    <property type="match status" value="1"/>
</dbReference>
<dbReference type="NCBIfam" id="TIGR00229">
    <property type="entry name" value="sensory_box"/>
    <property type="match status" value="1"/>
</dbReference>
<dbReference type="CDD" id="cd00130">
    <property type="entry name" value="PAS"/>
    <property type="match status" value="1"/>
</dbReference>
<feature type="domain" description="PAS" evidence="6">
    <location>
        <begin position="131"/>
        <end position="174"/>
    </location>
</feature>
<dbReference type="EC" id="2.7.13.3" evidence="2"/>
<sequence>MLENDHPRLIRNLINQSNDAISIVDPETSLFIYVNNKWCSNLGYSSPEFLKMRVIDIDTILTDSFSWKEHVKDLRKAGSTIIESEHRRKDGTVFPVEINLKFTILNRKSFIVGIVRDITERKKAELLLRSSEERFRRLAENAQDIIYRYRLYPERGFEYISPAVTAITGYTPEEHYADPD</sequence>
<comment type="caution">
    <text evidence="8">The sequence shown here is derived from an EMBL/GenBank/DDBJ whole genome shotgun (WGS) entry which is preliminary data.</text>
</comment>
<evidence type="ECO:0000259" key="7">
    <source>
        <dbReference type="PROSITE" id="PS50113"/>
    </source>
</evidence>
<feature type="domain" description="PAC" evidence="7">
    <location>
        <begin position="80"/>
        <end position="130"/>
    </location>
</feature>
<keyword evidence="3" id="KW-0597">Phosphoprotein</keyword>
<dbReference type="SUPFAM" id="SSF55785">
    <property type="entry name" value="PYP-like sensor domain (PAS domain)"/>
    <property type="match status" value="2"/>
</dbReference>
<accession>A0A0G0Y5S7</accession>
<protein>
    <recommendedName>
        <fullName evidence="2">histidine kinase</fullName>
        <ecNumber evidence="2">2.7.13.3</ecNumber>
    </recommendedName>
</protein>
<dbReference type="PROSITE" id="PS50112">
    <property type="entry name" value="PAS"/>
    <property type="match status" value="1"/>
</dbReference>
<dbReference type="Pfam" id="PF13188">
    <property type="entry name" value="PAS_8"/>
    <property type="match status" value="1"/>
</dbReference>
<evidence type="ECO:0000259" key="6">
    <source>
        <dbReference type="PROSITE" id="PS50112"/>
    </source>
</evidence>
<dbReference type="PANTHER" id="PTHR43304:SF1">
    <property type="entry name" value="PAC DOMAIN-CONTAINING PROTEIN"/>
    <property type="match status" value="1"/>
</dbReference>
<evidence type="ECO:0000256" key="5">
    <source>
        <dbReference type="ARBA" id="ARBA00022777"/>
    </source>
</evidence>
<dbReference type="PROSITE" id="PS50113">
    <property type="entry name" value="PAC"/>
    <property type="match status" value="1"/>
</dbReference>
<dbReference type="Pfam" id="PF13426">
    <property type="entry name" value="PAS_9"/>
    <property type="match status" value="1"/>
</dbReference>
<dbReference type="Gene3D" id="3.30.450.20">
    <property type="entry name" value="PAS domain"/>
    <property type="match status" value="2"/>
</dbReference>
<evidence type="ECO:0000256" key="1">
    <source>
        <dbReference type="ARBA" id="ARBA00000085"/>
    </source>
</evidence>
<gene>
    <name evidence="8" type="ORF">UU48_C0046G0009</name>
</gene>
<dbReference type="InterPro" id="IPR000700">
    <property type="entry name" value="PAS-assoc_C"/>
</dbReference>
<organism evidence="8 9">
    <name type="scientific">Candidatus Uhrbacteria bacterium GW2011_GWF2_41_16</name>
    <dbReference type="NCBI Taxonomy" id="1618997"/>
    <lineage>
        <taxon>Bacteria</taxon>
        <taxon>Candidatus Uhriibacteriota</taxon>
    </lineage>
</organism>
<evidence type="ECO:0000256" key="4">
    <source>
        <dbReference type="ARBA" id="ARBA00022679"/>
    </source>
</evidence>
<feature type="non-terminal residue" evidence="8">
    <location>
        <position position="180"/>
    </location>
</feature>
<dbReference type="InterPro" id="IPR000014">
    <property type="entry name" value="PAS"/>
</dbReference>
<reference evidence="8 9" key="1">
    <citation type="journal article" date="2015" name="Nature">
        <title>rRNA introns, odd ribosomes, and small enigmatic genomes across a large radiation of phyla.</title>
        <authorList>
            <person name="Brown C.T."/>
            <person name="Hug L.A."/>
            <person name="Thomas B.C."/>
            <person name="Sharon I."/>
            <person name="Castelle C.J."/>
            <person name="Singh A."/>
            <person name="Wilkins M.J."/>
            <person name="Williams K.H."/>
            <person name="Banfield J.F."/>
        </authorList>
    </citation>
    <scope>NUCLEOTIDE SEQUENCE [LARGE SCALE GENOMIC DNA]</scope>
</reference>
<keyword evidence="5 8" id="KW-0418">Kinase</keyword>
<evidence type="ECO:0000313" key="8">
    <source>
        <dbReference type="EMBL" id="KKR95647.1"/>
    </source>
</evidence>
<evidence type="ECO:0000256" key="2">
    <source>
        <dbReference type="ARBA" id="ARBA00012438"/>
    </source>
</evidence>
<name>A0A0G0Y5S7_9BACT</name>
<evidence type="ECO:0000256" key="3">
    <source>
        <dbReference type="ARBA" id="ARBA00022553"/>
    </source>
</evidence>
<keyword evidence="4" id="KW-0808">Transferase</keyword>
<comment type="catalytic activity">
    <reaction evidence="1">
        <text>ATP + protein L-histidine = ADP + protein N-phospho-L-histidine.</text>
        <dbReference type="EC" id="2.7.13.3"/>
    </reaction>
</comment>
<evidence type="ECO:0000313" key="9">
    <source>
        <dbReference type="Proteomes" id="UP000034746"/>
    </source>
</evidence>
<dbReference type="EMBL" id="LCAU01000046">
    <property type="protein sequence ID" value="KKR95647.1"/>
    <property type="molecule type" value="Genomic_DNA"/>
</dbReference>
<proteinExistence type="predicted"/>
<dbReference type="GO" id="GO:0004673">
    <property type="term" value="F:protein histidine kinase activity"/>
    <property type="evidence" value="ECO:0007669"/>
    <property type="project" value="UniProtKB-EC"/>
</dbReference>
<dbReference type="InterPro" id="IPR035965">
    <property type="entry name" value="PAS-like_dom_sf"/>
</dbReference>
<dbReference type="InterPro" id="IPR052162">
    <property type="entry name" value="Sensor_kinase/Photoreceptor"/>
</dbReference>
<dbReference type="AlphaFoldDB" id="A0A0G0Y5S7"/>